<dbReference type="InterPro" id="IPR006121">
    <property type="entry name" value="HMA_dom"/>
</dbReference>
<dbReference type="EC" id="3.6.3.3" evidence="17"/>
<keyword evidence="12 15" id="KW-1133">Transmembrane helix</keyword>
<dbReference type="PROSITE" id="PS00154">
    <property type="entry name" value="ATPASE_E1_E2"/>
    <property type="match status" value="1"/>
</dbReference>
<feature type="transmembrane region" description="Helical" evidence="15">
    <location>
        <begin position="268"/>
        <end position="286"/>
    </location>
</feature>
<accession>A0A6N7LU21</accession>
<evidence type="ECO:0000313" key="18">
    <source>
        <dbReference type="Proteomes" id="UP000469421"/>
    </source>
</evidence>
<keyword evidence="5" id="KW-0597">Phosphoprotein</keyword>
<evidence type="ECO:0000256" key="15">
    <source>
        <dbReference type="RuleBase" id="RU362081"/>
    </source>
</evidence>
<dbReference type="CDD" id="cd00371">
    <property type="entry name" value="HMA"/>
    <property type="match status" value="1"/>
</dbReference>
<dbReference type="GO" id="GO:0016887">
    <property type="term" value="F:ATP hydrolysis activity"/>
    <property type="evidence" value="ECO:0007669"/>
    <property type="project" value="InterPro"/>
</dbReference>
<dbReference type="InterPro" id="IPR018303">
    <property type="entry name" value="ATPase_P-typ_P_site"/>
</dbReference>
<dbReference type="NCBIfam" id="TIGR01494">
    <property type="entry name" value="ATPase_P-type"/>
    <property type="match status" value="1"/>
</dbReference>
<dbReference type="Pfam" id="PF12156">
    <property type="entry name" value="ATPase-cat_bd"/>
    <property type="match status" value="1"/>
</dbReference>
<dbReference type="InterPro" id="IPR023298">
    <property type="entry name" value="ATPase_P-typ_TM_dom_sf"/>
</dbReference>
<keyword evidence="13" id="KW-0406">Ion transport</keyword>
<evidence type="ECO:0000259" key="16">
    <source>
        <dbReference type="PROSITE" id="PS50846"/>
    </source>
</evidence>
<keyword evidence="14 15" id="KW-0472">Membrane</keyword>
<feature type="transmembrane region" description="Helical" evidence="15">
    <location>
        <begin position="240"/>
        <end position="262"/>
    </location>
</feature>
<evidence type="ECO:0000256" key="7">
    <source>
        <dbReference type="ARBA" id="ARBA00022723"/>
    </source>
</evidence>
<dbReference type="PANTHER" id="PTHR43520">
    <property type="entry name" value="ATP7, ISOFORM B"/>
    <property type="match status" value="1"/>
</dbReference>
<keyword evidence="8 15" id="KW-0547">Nucleotide-binding</keyword>
<dbReference type="InterPro" id="IPR017969">
    <property type="entry name" value="Heavy-metal-associated_CS"/>
</dbReference>
<dbReference type="InterPro" id="IPR036163">
    <property type="entry name" value="HMA_dom_sf"/>
</dbReference>
<keyword evidence="18" id="KW-1185">Reference proteome</keyword>
<dbReference type="PROSITE" id="PS01047">
    <property type="entry name" value="HMA_1"/>
    <property type="match status" value="1"/>
</dbReference>
<dbReference type="AlphaFoldDB" id="A0A6N7LU21"/>
<evidence type="ECO:0000256" key="11">
    <source>
        <dbReference type="ARBA" id="ARBA00022967"/>
    </source>
</evidence>
<organism evidence="17 18">
    <name type="scientific">Alcanivorax sediminis</name>
    <dbReference type="NCBI Taxonomy" id="2663008"/>
    <lineage>
        <taxon>Bacteria</taxon>
        <taxon>Pseudomonadati</taxon>
        <taxon>Pseudomonadota</taxon>
        <taxon>Gammaproteobacteria</taxon>
        <taxon>Oceanospirillales</taxon>
        <taxon>Alcanivoracaceae</taxon>
        <taxon>Alcanivorax</taxon>
    </lineage>
</organism>
<dbReference type="GO" id="GO:0005524">
    <property type="term" value="F:ATP binding"/>
    <property type="evidence" value="ECO:0007669"/>
    <property type="project" value="UniProtKB-UniRule"/>
</dbReference>
<evidence type="ECO:0000256" key="1">
    <source>
        <dbReference type="ARBA" id="ARBA00004651"/>
    </source>
</evidence>
<dbReference type="SUPFAM" id="SSF56784">
    <property type="entry name" value="HAD-like"/>
    <property type="match status" value="1"/>
</dbReference>
<sequence length="796" mass="85555">MTDSCWHCGNPAPSGAFEARTPEGARDACCPGCAAAIETIYGLGLDDYYSVRESEAPVPDETRTALNRALFRVPELVAPHISDIPGGQRLKLQLGGLTCAACSWLIEKAVREQPGVTAVSVNLAGMTLLVDFDGKADAEATAERVLRLGYTVTLPGDPSQTQQQKREQRQLVGRLALAGLGAMQAMMYATALYIGAFDGKDAVYEWVFRIASLLVATPVVFYAGWPFFQGAWLGLRRARLTMDVPIALALLLAWGGSLVVMATGGRHVYFDSAAMFVFFLLTSRWLEQRQRRAIHESYQQLGDTLPQAVRRIDDGGLPVWISVRQVQPGDQLQLIQGDTVPVDAVVVNGEAALDESAFTGESLPVRRSLGDSIHAGTRVAEGGLVVEASGTVSSSLMAQIGEQVDRAQQERMEVVRDWQQVAPLFTAGVLVLAAFTMAWHWSSGPAVAFEHTLAVLVVTCPCALALAVPLTLSATLGAALKNGVLVASPRQLLKLPTVKGAIFDKTGTLTTGQFSIVEIRKSVTTGCALSEDELLAIAAALEWQNPHPLARAFQHVVRDAAVHDVVTTRSGAEGVRHHQQWRIGGDPESARDGTTCLALYADNQLQLQLLLEDTLREESERVVSRLRDQGIISRMATGDNAGAASKIAALAGIGEWQAGMTPDDKQRWVETLEQSAPQMIVGDGINDANAMLAASVSVATANATSLTQRAAGLYLLHDRLDATPALPALARRCQSLIRQNLSWALLYNVIAVPFAVAGWIPPWAAAIGMSASSLLVTFNASRISRWKLSSSSSRWR</sequence>
<feature type="transmembrane region" description="Helical" evidence="15">
    <location>
        <begin position="453"/>
        <end position="480"/>
    </location>
</feature>
<dbReference type="InterPro" id="IPR027256">
    <property type="entry name" value="P-typ_ATPase_IB"/>
</dbReference>
<dbReference type="Gene3D" id="3.40.1110.10">
    <property type="entry name" value="Calcium-transporting ATPase, cytoplasmic domain N"/>
    <property type="match status" value="1"/>
</dbReference>
<comment type="caution">
    <text evidence="17">The sequence shown here is derived from an EMBL/GenBank/DDBJ whole genome shotgun (WGS) entry which is preliminary data.</text>
</comment>
<dbReference type="InterPro" id="IPR023299">
    <property type="entry name" value="ATPase_P-typ_cyto_dom_N"/>
</dbReference>
<dbReference type="NCBIfam" id="TIGR01512">
    <property type="entry name" value="ATPase-IB2_Cd"/>
    <property type="match status" value="1"/>
</dbReference>
<dbReference type="GO" id="GO:0005886">
    <property type="term" value="C:plasma membrane"/>
    <property type="evidence" value="ECO:0007669"/>
    <property type="project" value="UniProtKB-SubCell"/>
</dbReference>
<comment type="similarity">
    <text evidence="2 15">Belongs to the cation transport ATPase (P-type) (TC 3.A.3) family. Type IB subfamily.</text>
</comment>
<name>A0A6N7LU21_9GAMM</name>
<dbReference type="InterPro" id="IPR023214">
    <property type="entry name" value="HAD_sf"/>
</dbReference>
<dbReference type="NCBIfam" id="TIGR01525">
    <property type="entry name" value="ATPase-IB_hvy"/>
    <property type="match status" value="1"/>
</dbReference>
<dbReference type="Proteomes" id="UP000469421">
    <property type="component" value="Unassembled WGS sequence"/>
</dbReference>
<evidence type="ECO:0000256" key="13">
    <source>
        <dbReference type="ARBA" id="ARBA00023065"/>
    </source>
</evidence>
<dbReference type="RefSeq" id="WP_153501307.1">
    <property type="nucleotide sequence ID" value="NZ_WIRE01000001.1"/>
</dbReference>
<feature type="transmembrane region" description="Helical" evidence="15">
    <location>
        <begin position="171"/>
        <end position="194"/>
    </location>
</feature>
<keyword evidence="4 15" id="KW-1003">Cell membrane</keyword>
<evidence type="ECO:0000256" key="2">
    <source>
        <dbReference type="ARBA" id="ARBA00006024"/>
    </source>
</evidence>
<dbReference type="GO" id="GO:0043682">
    <property type="term" value="F:P-type divalent copper transporter activity"/>
    <property type="evidence" value="ECO:0007669"/>
    <property type="project" value="TreeGrafter"/>
</dbReference>
<dbReference type="GO" id="GO:0005507">
    <property type="term" value="F:copper ion binding"/>
    <property type="evidence" value="ECO:0007669"/>
    <property type="project" value="TreeGrafter"/>
</dbReference>
<dbReference type="NCBIfam" id="TIGR01511">
    <property type="entry name" value="ATPase-IB1_Cu"/>
    <property type="match status" value="1"/>
</dbReference>
<evidence type="ECO:0000256" key="4">
    <source>
        <dbReference type="ARBA" id="ARBA00022475"/>
    </source>
</evidence>
<keyword evidence="11" id="KW-1278">Translocase</keyword>
<keyword evidence="7 15" id="KW-0479">Metal-binding</keyword>
<dbReference type="Pfam" id="PF00403">
    <property type="entry name" value="HMA"/>
    <property type="match status" value="1"/>
</dbReference>
<protein>
    <submittedName>
        <fullName evidence="17">Cadmium-translocating P-type ATPase</fullName>
        <ecNumber evidence="17">3.6.3.3</ecNumber>
    </submittedName>
</protein>
<dbReference type="SUPFAM" id="SSF81653">
    <property type="entry name" value="Calcium ATPase, transduction domain A"/>
    <property type="match status" value="1"/>
</dbReference>
<dbReference type="Pfam" id="PF00122">
    <property type="entry name" value="E1-E2_ATPase"/>
    <property type="match status" value="1"/>
</dbReference>
<feature type="transmembrane region" description="Helical" evidence="15">
    <location>
        <begin position="421"/>
        <end position="441"/>
    </location>
</feature>
<keyword evidence="17" id="KW-0378">Hydrolase</keyword>
<dbReference type="EMBL" id="WIRE01000001">
    <property type="protein sequence ID" value="MQX53978.1"/>
    <property type="molecule type" value="Genomic_DNA"/>
</dbReference>
<dbReference type="InterPro" id="IPR059000">
    <property type="entry name" value="ATPase_P-type_domA"/>
</dbReference>
<dbReference type="SUPFAM" id="SSF55008">
    <property type="entry name" value="HMA, heavy metal-associated domain"/>
    <property type="match status" value="1"/>
</dbReference>
<dbReference type="SUPFAM" id="SSF81665">
    <property type="entry name" value="Calcium ATPase, transmembrane domain M"/>
    <property type="match status" value="1"/>
</dbReference>
<keyword evidence="10" id="KW-0460">Magnesium</keyword>
<evidence type="ECO:0000256" key="14">
    <source>
        <dbReference type="ARBA" id="ARBA00023136"/>
    </source>
</evidence>
<evidence type="ECO:0000313" key="17">
    <source>
        <dbReference type="EMBL" id="MQX53978.1"/>
    </source>
</evidence>
<keyword evidence="9 15" id="KW-0067">ATP-binding</keyword>
<evidence type="ECO:0000256" key="8">
    <source>
        <dbReference type="ARBA" id="ARBA00022741"/>
    </source>
</evidence>
<dbReference type="InterPro" id="IPR036412">
    <property type="entry name" value="HAD-like_sf"/>
</dbReference>
<evidence type="ECO:0000256" key="6">
    <source>
        <dbReference type="ARBA" id="ARBA00022692"/>
    </source>
</evidence>
<dbReference type="Gene3D" id="3.40.50.1000">
    <property type="entry name" value="HAD superfamily/HAD-like"/>
    <property type="match status" value="1"/>
</dbReference>
<comment type="subcellular location">
    <subcellularLocation>
        <location evidence="1">Cell membrane</location>
        <topology evidence="1">Multi-pass membrane protein</topology>
    </subcellularLocation>
</comment>
<dbReference type="InterPro" id="IPR001757">
    <property type="entry name" value="P_typ_ATPase"/>
</dbReference>
<dbReference type="PROSITE" id="PS50846">
    <property type="entry name" value="HMA_2"/>
    <property type="match status" value="1"/>
</dbReference>
<reference evidence="17 18" key="1">
    <citation type="submission" date="2019-10" db="EMBL/GenBank/DDBJ databases">
        <title>Alcanivorax sp.PA15-N-34 draft genome sequence.</title>
        <authorList>
            <person name="Liao X."/>
            <person name="Shao Z."/>
        </authorList>
    </citation>
    <scope>NUCLEOTIDE SEQUENCE [LARGE SCALE GENOMIC DNA]</scope>
    <source>
        <strain evidence="17 18">PA15-N-34</strain>
    </source>
</reference>
<evidence type="ECO:0000256" key="12">
    <source>
        <dbReference type="ARBA" id="ARBA00022989"/>
    </source>
</evidence>
<keyword evidence="6 15" id="KW-0812">Transmembrane</keyword>
<evidence type="ECO:0000256" key="5">
    <source>
        <dbReference type="ARBA" id="ARBA00022553"/>
    </source>
</evidence>
<keyword evidence="3" id="KW-0813">Transport</keyword>
<evidence type="ECO:0000256" key="3">
    <source>
        <dbReference type="ARBA" id="ARBA00022448"/>
    </source>
</evidence>
<dbReference type="Gene3D" id="3.30.70.100">
    <property type="match status" value="1"/>
</dbReference>
<dbReference type="Pfam" id="PF00702">
    <property type="entry name" value="Hydrolase"/>
    <property type="match status" value="1"/>
</dbReference>
<feature type="domain" description="HMA" evidence="16">
    <location>
        <begin position="88"/>
        <end position="153"/>
    </location>
</feature>
<evidence type="ECO:0000256" key="9">
    <source>
        <dbReference type="ARBA" id="ARBA00022840"/>
    </source>
</evidence>
<dbReference type="InterPro" id="IPR008250">
    <property type="entry name" value="ATPase_P-typ_transduc_dom_A_sf"/>
</dbReference>
<feature type="transmembrane region" description="Helical" evidence="15">
    <location>
        <begin position="206"/>
        <end position="228"/>
    </location>
</feature>
<dbReference type="GO" id="GO:0055070">
    <property type="term" value="P:copper ion homeostasis"/>
    <property type="evidence" value="ECO:0007669"/>
    <property type="project" value="TreeGrafter"/>
</dbReference>
<dbReference type="Gene3D" id="2.70.150.10">
    <property type="entry name" value="Calcium-transporting ATPase, cytoplasmic transduction domain A"/>
    <property type="match status" value="1"/>
</dbReference>
<evidence type="ECO:0000256" key="10">
    <source>
        <dbReference type="ARBA" id="ARBA00022842"/>
    </source>
</evidence>
<dbReference type="PRINTS" id="PR00119">
    <property type="entry name" value="CATATPASE"/>
</dbReference>
<dbReference type="PANTHER" id="PTHR43520:SF5">
    <property type="entry name" value="CATION-TRANSPORTING P-TYPE ATPASE-RELATED"/>
    <property type="match status" value="1"/>
</dbReference>
<feature type="transmembrane region" description="Helical" evidence="15">
    <location>
        <begin position="741"/>
        <end position="760"/>
    </location>
</feature>
<gene>
    <name evidence="17" type="primary">cadA</name>
    <name evidence="17" type="ORF">GFN93_12020</name>
</gene>
<dbReference type="InterPro" id="IPR021993">
    <property type="entry name" value="ATPase-cat-bd"/>
</dbReference>
<proteinExistence type="inferred from homology"/>